<evidence type="ECO:0000256" key="2">
    <source>
        <dbReference type="ARBA" id="ARBA00023125"/>
    </source>
</evidence>
<dbReference type="Pfam" id="PF12833">
    <property type="entry name" value="HTH_18"/>
    <property type="match status" value="1"/>
</dbReference>
<feature type="domain" description="HTH araC/xylS-type" evidence="4">
    <location>
        <begin position="208"/>
        <end position="309"/>
    </location>
</feature>
<dbReference type="InterPro" id="IPR009057">
    <property type="entry name" value="Homeodomain-like_sf"/>
</dbReference>
<dbReference type="EMBL" id="JACCFL010000001">
    <property type="protein sequence ID" value="NYJ22399.1"/>
    <property type="molecule type" value="Genomic_DNA"/>
</dbReference>
<dbReference type="PANTHER" id="PTHR46796">
    <property type="entry name" value="HTH-TYPE TRANSCRIPTIONAL ACTIVATOR RHAS-RELATED"/>
    <property type="match status" value="1"/>
</dbReference>
<dbReference type="InterPro" id="IPR020449">
    <property type="entry name" value="Tscrpt_reg_AraC-type_HTH"/>
</dbReference>
<dbReference type="InterPro" id="IPR035418">
    <property type="entry name" value="AraC-bd_2"/>
</dbReference>
<dbReference type="Pfam" id="PF14525">
    <property type="entry name" value="AraC_binding_2"/>
    <property type="match status" value="1"/>
</dbReference>
<dbReference type="GO" id="GO:0003700">
    <property type="term" value="F:DNA-binding transcription factor activity"/>
    <property type="evidence" value="ECO:0007669"/>
    <property type="project" value="InterPro"/>
</dbReference>
<dbReference type="AlphaFoldDB" id="A0A853CQ21"/>
<dbReference type="PANTHER" id="PTHR46796:SF6">
    <property type="entry name" value="ARAC SUBFAMILY"/>
    <property type="match status" value="1"/>
</dbReference>
<name>A0A853CQ21_9MICO</name>
<dbReference type="InterPro" id="IPR018060">
    <property type="entry name" value="HTH_AraC"/>
</dbReference>
<evidence type="ECO:0000256" key="3">
    <source>
        <dbReference type="ARBA" id="ARBA00023163"/>
    </source>
</evidence>
<dbReference type="InterPro" id="IPR050204">
    <property type="entry name" value="AraC_XylS_family_regulators"/>
</dbReference>
<gene>
    <name evidence="5" type="ORF">HNR13_000686</name>
</gene>
<evidence type="ECO:0000259" key="4">
    <source>
        <dbReference type="PROSITE" id="PS01124"/>
    </source>
</evidence>
<reference evidence="5 6" key="1">
    <citation type="submission" date="2020-07" db="EMBL/GenBank/DDBJ databases">
        <title>Sequencing the genomes of 1000 actinobacteria strains.</title>
        <authorList>
            <person name="Klenk H.-P."/>
        </authorList>
    </citation>
    <scope>NUCLEOTIDE SEQUENCE [LARGE SCALE GENOMIC DNA]</scope>
    <source>
        <strain evidence="5 6">DSM 15165</strain>
    </source>
</reference>
<evidence type="ECO:0000256" key="1">
    <source>
        <dbReference type="ARBA" id="ARBA00023015"/>
    </source>
</evidence>
<sequence length="313" mass="34084">MERPRAVRFAGLRLRFDEARRALSEATVPLICSSTETQTFRTIASGAVVGDIVLNAIGGSRHTVEQPEPYGESATGANAMIHIQLSGESALTQDGRSAVVRAGDVTAYTASRPFQLHHAGESLIVRIPHRALPVPARSVDEVVGVRLARERPLVGLIHPLALHLSRTVDRLQGSAGRRVVESAVGMLGAVIVETLQERENGPGESQLDVVMDYIESNLSRPDLTVAEIASANFMSARKLHTLFEEHDSTVAAWVRARRLERCRRDLADSEYAGLRIGEIAARWGFTDAAHFSRLFADRFGAPPRAFRAAVAAR</sequence>
<dbReference type="Proteomes" id="UP000578352">
    <property type="component" value="Unassembled WGS sequence"/>
</dbReference>
<keyword evidence="1" id="KW-0805">Transcription regulation</keyword>
<dbReference type="GO" id="GO:0043565">
    <property type="term" value="F:sequence-specific DNA binding"/>
    <property type="evidence" value="ECO:0007669"/>
    <property type="project" value="InterPro"/>
</dbReference>
<proteinExistence type="predicted"/>
<dbReference type="PRINTS" id="PR00032">
    <property type="entry name" value="HTHARAC"/>
</dbReference>
<protein>
    <submittedName>
        <fullName evidence="5">AraC-like DNA-binding protein</fullName>
    </submittedName>
</protein>
<dbReference type="SMART" id="SM00342">
    <property type="entry name" value="HTH_ARAC"/>
    <property type="match status" value="1"/>
</dbReference>
<keyword evidence="2 5" id="KW-0238">DNA-binding</keyword>
<evidence type="ECO:0000313" key="5">
    <source>
        <dbReference type="EMBL" id="NYJ22399.1"/>
    </source>
</evidence>
<dbReference type="PROSITE" id="PS01124">
    <property type="entry name" value="HTH_ARAC_FAMILY_2"/>
    <property type="match status" value="1"/>
</dbReference>
<dbReference type="SUPFAM" id="SSF46689">
    <property type="entry name" value="Homeodomain-like"/>
    <property type="match status" value="1"/>
</dbReference>
<accession>A0A853CQ21</accession>
<keyword evidence="3" id="KW-0804">Transcription</keyword>
<organism evidence="5 6">
    <name type="scientific">Leifsonia shinshuensis</name>
    <dbReference type="NCBI Taxonomy" id="150026"/>
    <lineage>
        <taxon>Bacteria</taxon>
        <taxon>Bacillati</taxon>
        <taxon>Actinomycetota</taxon>
        <taxon>Actinomycetes</taxon>
        <taxon>Micrococcales</taxon>
        <taxon>Microbacteriaceae</taxon>
        <taxon>Leifsonia</taxon>
    </lineage>
</organism>
<dbReference type="Gene3D" id="1.10.10.60">
    <property type="entry name" value="Homeodomain-like"/>
    <property type="match status" value="1"/>
</dbReference>
<dbReference type="RefSeq" id="WP_179604449.1">
    <property type="nucleotide sequence ID" value="NZ_BAABEH010000001.1"/>
</dbReference>
<comment type="caution">
    <text evidence="5">The sequence shown here is derived from an EMBL/GenBank/DDBJ whole genome shotgun (WGS) entry which is preliminary data.</text>
</comment>
<evidence type="ECO:0000313" key="6">
    <source>
        <dbReference type="Proteomes" id="UP000578352"/>
    </source>
</evidence>